<name>A0A0H2RS70_9AGAM</name>
<dbReference type="PROSITE" id="PS50157">
    <property type="entry name" value="ZINC_FINGER_C2H2_2"/>
    <property type="match status" value="1"/>
</dbReference>
<dbReference type="Proteomes" id="UP000053477">
    <property type="component" value="Unassembled WGS sequence"/>
</dbReference>
<evidence type="ECO:0000313" key="4">
    <source>
        <dbReference type="EMBL" id="KLO07681.1"/>
    </source>
</evidence>
<evidence type="ECO:0000313" key="5">
    <source>
        <dbReference type="Proteomes" id="UP000053477"/>
    </source>
</evidence>
<gene>
    <name evidence="4" type="ORF">SCHPADRAFT_894449</name>
</gene>
<feature type="compositionally biased region" description="Polar residues" evidence="2">
    <location>
        <begin position="225"/>
        <end position="241"/>
    </location>
</feature>
<keyword evidence="1" id="KW-0479">Metal-binding</keyword>
<dbReference type="AlphaFoldDB" id="A0A0H2RS70"/>
<keyword evidence="5" id="KW-1185">Reference proteome</keyword>
<feature type="compositionally biased region" description="Low complexity" evidence="2">
    <location>
        <begin position="180"/>
        <end position="205"/>
    </location>
</feature>
<accession>A0A0H2RS70</accession>
<dbReference type="PROSITE" id="PS00028">
    <property type="entry name" value="ZINC_FINGER_C2H2_1"/>
    <property type="match status" value="1"/>
</dbReference>
<feature type="compositionally biased region" description="Basic residues" evidence="2">
    <location>
        <begin position="383"/>
        <end position="399"/>
    </location>
</feature>
<dbReference type="GO" id="GO:0008270">
    <property type="term" value="F:zinc ion binding"/>
    <property type="evidence" value="ECO:0007669"/>
    <property type="project" value="UniProtKB-KW"/>
</dbReference>
<keyword evidence="1" id="KW-0863">Zinc-finger</keyword>
<dbReference type="EMBL" id="KQ086125">
    <property type="protein sequence ID" value="KLO07681.1"/>
    <property type="molecule type" value="Genomic_DNA"/>
</dbReference>
<protein>
    <recommendedName>
        <fullName evidence="3">C2H2-type domain-containing protein</fullName>
    </recommendedName>
</protein>
<reference evidence="4 5" key="1">
    <citation type="submission" date="2015-04" db="EMBL/GenBank/DDBJ databases">
        <title>Complete genome sequence of Schizopora paradoxa KUC8140, a cosmopolitan wood degrader in East Asia.</title>
        <authorList>
            <consortium name="DOE Joint Genome Institute"/>
            <person name="Min B."/>
            <person name="Park H."/>
            <person name="Jang Y."/>
            <person name="Kim J.-J."/>
            <person name="Kim K.H."/>
            <person name="Pangilinan J."/>
            <person name="Lipzen A."/>
            <person name="Riley R."/>
            <person name="Grigoriev I.V."/>
            <person name="Spatafora J.W."/>
            <person name="Choi I.-G."/>
        </authorList>
    </citation>
    <scope>NUCLEOTIDE SEQUENCE [LARGE SCALE GENOMIC DNA]</scope>
    <source>
        <strain evidence="4 5">KUC8140</strain>
    </source>
</reference>
<organism evidence="4 5">
    <name type="scientific">Schizopora paradoxa</name>
    <dbReference type="NCBI Taxonomy" id="27342"/>
    <lineage>
        <taxon>Eukaryota</taxon>
        <taxon>Fungi</taxon>
        <taxon>Dikarya</taxon>
        <taxon>Basidiomycota</taxon>
        <taxon>Agaricomycotina</taxon>
        <taxon>Agaricomycetes</taxon>
        <taxon>Hymenochaetales</taxon>
        <taxon>Schizoporaceae</taxon>
        <taxon>Schizopora</taxon>
    </lineage>
</organism>
<evidence type="ECO:0000259" key="3">
    <source>
        <dbReference type="PROSITE" id="PS50157"/>
    </source>
</evidence>
<feature type="domain" description="C2H2-type" evidence="3">
    <location>
        <begin position="419"/>
        <end position="447"/>
    </location>
</feature>
<dbReference type="InParanoid" id="A0A0H2RS70"/>
<feature type="region of interest" description="Disordered" evidence="2">
    <location>
        <begin position="368"/>
        <end position="415"/>
    </location>
</feature>
<dbReference type="InterPro" id="IPR013087">
    <property type="entry name" value="Znf_C2H2_type"/>
</dbReference>
<evidence type="ECO:0000256" key="2">
    <source>
        <dbReference type="SAM" id="MobiDB-lite"/>
    </source>
</evidence>
<sequence>MDPRLAFSYLNVPLIPIPDLPKAMEELLDAPGHTRTPADPFAMPALDPQETKAHDETCFGVLPSEATTFTTTQHATHSHPLTTSQYWQQHQQQEYGHYDSSYNNNGLAFNSSTSNVQNEQLDNFTVAGQATANPNPLETSRFSGLAARDDDGFLNPNVVLPLTRNAGSSSANSRITFSQSATPSSSRSTSVVSESSRPPSVAPPSLNVFSHAHRNVFSPSPTPPLTRSGSVMSRRSQNIATPSPVATPFIHDGQLSFFPPHARDNHVHNEPMMYPPEGSVAGPSTIPVYQPDLNLVQSVGPCRVNPHTHHGAVVHWDNTSHPASQWQQANLQETFPAPVQTHYYSQAPRVWQGEVVQYINAPQQAPTVLQQPPAHQNAPPRASSKKKSKTSRPKVKKPSARATSRTDALGEPTVAKGRFPCPDCGNHYSSKKVMERHYENDHEHIRRFCPNPTCEHSVHAKNKLPEELGIPRLDSLLRHVDEQCSDWFDVFDAMYPLKNGKKRKRRGKGKKTLKKA</sequence>
<keyword evidence="1" id="KW-0862">Zinc</keyword>
<feature type="compositionally biased region" description="Polar residues" evidence="2">
    <location>
        <begin position="165"/>
        <end position="179"/>
    </location>
</feature>
<evidence type="ECO:0000256" key="1">
    <source>
        <dbReference type="PROSITE-ProRule" id="PRU00042"/>
    </source>
</evidence>
<proteinExistence type="predicted"/>
<feature type="region of interest" description="Disordered" evidence="2">
    <location>
        <begin position="163"/>
        <end position="245"/>
    </location>
</feature>